<dbReference type="InterPro" id="IPR014748">
    <property type="entry name" value="Enoyl-CoA_hydra_C"/>
</dbReference>
<dbReference type="EMBL" id="SLVJ01000024">
    <property type="protein sequence ID" value="TCM62692.1"/>
    <property type="molecule type" value="Genomic_DNA"/>
</dbReference>
<dbReference type="Pfam" id="PF00378">
    <property type="entry name" value="ECH_1"/>
    <property type="match status" value="1"/>
</dbReference>
<proteinExistence type="inferred from homology"/>
<evidence type="ECO:0000256" key="1">
    <source>
        <dbReference type="ARBA" id="ARBA00005254"/>
    </source>
</evidence>
<dbReference type="Gene3D" id="3.90.226.10">
    <property type="entry name" value="2-enoyl-CoA Hydratase, Chain A, domain 1"/>
    <property type="match status" value="1"/>
</dbReference>
<dbReference type="InterPro" id="IPR001753">
    <property type="entry name" value="Enoyl-CoA_hydra/iso"/>
</dbReference>
<evidence type="ECO:0000256" key="2">
    <source>
        <dbReference type="ARBA" id="ARBA00023239"/>
    </source>
</evidence>
<keyword evidence="2" id="KW-0456">Lyase</keyword>
<accession>A0A4R1XIL5</accession>
<dbReference type="PROSITE" id="PS00166">
    <property type="entry name" value="ENOYL_COA_HYDRATASE"/>
    <property type="match status" value="1"/>
</dbReference>
<organism evidence="5 6">
    <name type="scientific">Acinetobacter calcoaceticus</name>
    <dbReference type="NCBI Taxonomy" id="471"/>
    <lineage>
        <taxon>Bacteria</taxon>
        <taxon>Pseudomonadati</taxon>
        <taxon>Pseudomonadota</taxon>
        <taxon>Gammaproteobacteria</taxon>
        <taxon>Moraxellales</taxon>
        <taxon>Moraxellaceae</taxon>
        <taxon>Acinetobacter</taxon>
        <taxon>Acinetobacter calcoaceticus/baumannii complex</taxon>
    </lineage>
</organism>
<reference evidence="5 6" key="1">
    <citation type="submission" date="2019-03" db="EMBL/GenBank/DDBJ databases">
        <title>Genomic analyses of the natural microbiome of Caenorhabditis elegans.</title>
        <authorList>
            <person name="Samuel B."/>
        </authorList>
    </citation>
    <scope>NUCLEOTIDE SEQUENCE [LARGE SCALE GENOMIC DNA]</scope>
    <source>
        <strain evidence="5 6">JUb89</strain>
    </source>
</reference>
<keyword evidence="6" id="KW-1185">Reference proteome</keyword>
<comment type="caution">
    <text evidence="5">The sequence shown here is derived from an EMBL/GenBank/DDBJ whole genome shotgun (WGS) entry which is preliminary data.</text>
</comment>
<dbReference type="SUPFAM" id="SSF52096">
    <property type="entry name" value="ClpP/crotonase"/>
    <property type="match status" value="1"/>
</dbReference>
<dbReference type="PANTHER" id="PTHR11941:SF54">
    <property type="entry name" value="ENOYL-COA HYDRATASE, MITOCHONDRIAL"/>
    <property type="match status" value="1"/>
</dbReference>
<dbReference type="PANTHER" id="PTHR11941">
    <property type="entry name" value="ENOYL-COA HYDRATASE-RELATED"/>
    <property type="match status" value="1"/>
</dbReference>
<name>A0A4R1XIL5_ACICA</name>
<sequence length="292" mass="31696">MNKWDESVMNTAKQSTSQAQTTTESQVGSKLTSAQAQPLIKVSHDVAGVMLLSLNRPEKRNALNNATLQALVELLHQAEKDSAIKVVVLTGNLKCFAAGADLAELAQMDAVALQLDIRPSLWECIDRFSKPMIAAVNGYALGAGFELVLHCDLVICGENAQFALPEIGLGMLPGAGGTQRLARLVGQQLCMRWAMTGEMIDAKLALQHGICSQVVPSALTLEYAMNLAKKISLQAPLAIRVIKQSVKSIHETSLSQGLKSERQNFVWLAATQDRQEGISAFFEKRKPIFRGK</sequence>
<dbReference type="InterPro" id="IPR018376">
    <property type="entry name" value="Enoyl-CoA_hyd/isom_CS"/>
</dbReference>
<comment type="similarity">
    <text evidence="1 3">Belongs to the enoyl-CoA hydratase/isomerase family.</text>
</comment>
<dbReference type="InterPro" id="IPR029045">
    <property type="entry name" value="ClpP/crotonase-like_dom_sf"/>
</dbReference>
<feature type="region of interest" description="Disordered" evidence="4">
    <location>
        <begin position="1"/>
        <end position="28"/>
    </location>
</feature>
<dbReference type="FunFam" id="1.10.12.10:FF:000001">
    <property type="entry name" value="Probable enoyl-CoA hydratase, mitochondrial"/>
    <property type="match status" value="1"/>
</dbReference>
<dbReference type="FunFam" id="3.90.226.10:FF:000009">
    <property type="entry name" value="Carnitinyl-CoA dehydratase"/>
    <property type="match status" value="1"/>
</dbReference>
<evidence type="ECO:0000256" key="3">
    <source>
        <dbReference type="RuleBase" id="RU003707"/>
    </source>
</evidence>
<evidence type="ECO:0000256" key="4">
    <source>
        <dbReference type="SAM" id="MobiDB-lite"/>
    </source>
</evidence>
<dbReference type="Proteomes" id="UP000294963">
    <property type="component" value="Unassembled WGS sequence"/>
</dbReference>
<dbReference type="GO" id="GO:0006635">
    <property type="term" value="P:fatty acid beta-oxidation"/>
    <property type="evidence" value="ECO:0007669"/>
    <property type="project" value="TreeGrafter"/>
</dbReference>
<feature type="compositionally biased region" description="Low complexity" evidence="4">
    <location>
        <begin position="14"/>
        <end position="26"/>
    </location>
</feature>
<gene>
    <name evidence="5" type="ORF">EC844_1249</name>
</gene>
<dbReference type="Gene3D" id="1.10.12.10">
    <property type="entry name" value="Lyase 2-enoyl-coa Hydratase, Chain A, domain 2"/>
    <property type="match status" value="1"/>
</dbReference>
<dbReference type="CDD" id="cd06558">
    <property type="entry name" value="crotonase-like"/>
    <property type="match status" value="1"/>
</dbReference>
<protein>
    <submittedName>
        <fullName evidence="5">Enoyl-CoA hydratase</fullName>
    </submittedName>
</protein>
<evidence type="ECO:0000313" key="5">
    <source>
        <dbReference type="EMBL" id="TCM62692.1"/>
    </source>
</evidence>
<dbReference type="AlphaFoldDB" id="A0A4R1XIL5"/>
<dbReference type="GO" id="GO:0016836">
    <property type="term" value="F:hydro-lyase activity"/>
    <property type="evidence" value="ECO:0007669"/>
    <property type="project" value="UniProtKB-ARBA"/>
</dbReference>
<evidence type="ECO:0000313" key="6">
    <source>
        <dbReference type="Proteomes" id="UP000294963"/>
    </source>
</evidence>